<dbReference type="EMBL" id="JARKIB010000030">
    <property type="protein sequence ID" value="KAJ7763368.1"/>
    <property type="molecule type" value="Genomic_DNA"/>
</dbReference>
<dbReference type="AlphaFoldDB" id="A0AAD7JFI9"/>
<proteinExistence type="predicted"/>
<reference evidence="1" key="1">
    <citation type="submission" date="2023-03" db="EMBL/GenBank/DDBJ databases">
        <title>Massive genome expansion in bonnet fungi (Mycena s.s.) driven by repeated elements and novel gene families across ecological guilds.</title>
        <authorList>
            <consortium name="Lawrence Berkeley National Laboratory"/>
            <person name="Harder C.B."/>
            <person name="Miyauchi S."/>
            <person name="Viragh M."/>
            <person name="Kuo A."/>
            <person name="Thoen E."/>
            <person name="Andreopoulos B."/>
            <person name="Lu D."/>
            <person name="Skrede I."/>
            <person name="Drula E."/>
            <person name="Henrissat B."/>
            <person name="Morin E."/>
            <person name="Kohler A."/>
            <person name="Barry K."/>
            <person name="LaButti K."/>
            <person name="Morin E."/>
            <person name="Salamov A."/>
            <person name="Lipzen A."/>
            <person name="Mereny Z."/>
            <person name="Hegedus B."/>
            <person name="Baldrian P."/>
            <person name="Stursova M."/>
            <person name="Weitz H."/>
            <person name="Taylor A."/>
            <person name="Grigoriev I.V."/>
            <person name="Nagy L.G."/>
            <person name="Martin F."/>
            <person name="Kauserud H."/>
        </authorList>
    </citation>
    <scope>NUCLEOTIDE SEQUENCE</scope>
    <source>
        <strain evidence="1">CBHHK182m</strain>
    </source>
</reference>
<keyword evidence="2" id="KW-1185">Reference proteome</keyword>
<accession>A0AAD7JFI9</accession>
<dbReference type="Proteomes" id="UP001215598">
    <property type="component" value="Unassembled WGS sequence"/>
</dbReference>
<evidence type="ECO:0000313" key="1">
    <source>
        <dbReference type="EMBL" id="KAJ7763368.1"/>
    </source>
</evidence>
<organism evidence="1 2">
    <name type="scientific">Mycena metata</name>
    <dbReference type="NCBI Taxonomy" id="1033252"/>
    <lineage>
        <taxon>Eukaryota</taxon>
        <taxon>Fungi</taxon>
        <taxon>Dikarya</taxon>
        <taxon>Basidiomycota</taxon>
        <taxon>Agaricomycotina</taxon>
        <taxon>Agaricomycetes</taxon>
        <taxon>Agaricomycetidae</taxon>
        <taxon>Agaricales</taxon>
        <taxon>Marasmiineae</taxon>
        <taxon>Mycenaceae</taxon>
        <taxon>Mycena</taxon>
    </lineage>
</organism>
<comment type="caution">
    <text evidence="1">The sequence shown here is derived from an EMBL/GenBank/DDBJ whole genome shotgun (WGS) entry which is preliminary data.</text>
</comment>
<sequence length="184" mass="21265">MLDPSRMEYRPRRFWDFHVPEGAWNYRARDTKKLWAQPSDFHERARNRVSVPDANLPAPWSCNWRYWPYAAAMFEVLSLRVRALVNITCVVVGVASEAMKKPLQPLRRAPVYPFEGVFPSLDVFIEAADWNRIKRLELAGNANKNLTAISSKCAWIKGKKPVNWDFLLPSFLTTQLETSEVPGE</sequence>
<protein>
    <submittedName>
        <fullName evidence="1">Uncharacterized protein</fullName>
    </submittedName>
</protein>
<evidence type="ECO:0000313" key="2">
    <source>
        <dbReference type="Proteomes" id="UP001215598"/>
    </source>
</evidence>
<name>A0AAD7JFI9_9AGAR</name>
<gene>
    <name evidence="1" type="ORF">B0H16DRAFT_1804419</name>
</gene>